<dbReference type="RefSeq" id="WP_136502150.1">
    <property type="nucleotide sequence ID" value="NZ_SSUX01000011.1"/>
</dbReference>
<dbReference type="AlphaFoldDB" id="A0A4S5CGU9"/>
<organism evidence="1 2">
    <name type="scientific">Aeromonas veronii</name>
    <dbReference type="NCBI Taxonomy" id="654"/>
    <lineage>
        <taxon>Bacteria</taxon>
        <taxon>Pseudomonadati</taxon>
        <taxon>Pseudomonadota</taxon>
        <taxon>Gammaproteobacteria</taxon>
        <taxon>Aeromonadales</taxon>
        <taxon>Aeromonadaceae</taxon>
        <taxon>Aeromonas</taxon>
    </lineage>
</organism>
<accession>A0A4S5CGU9</accession>
<gene>
    <name evidence="1" type="ORF">E8Q35_15515</name>
</gene>
<evidence type="ECO:0000313" key="2">
    <source>
        <dbReference type="Proteomes" id="UP000309618"/>
    </source>
</evidence>
<proteinExistence type="predicted"/>
<reference evidence="1 2" key="1">
    <citation type="submission" date="2019-04" db="EMBL/GenBank/DDBJ databases">
        <title>Comparative genomics of Aeromonas veronii strains pathogenic to fish.</title>
        <authorList>
            <person name="Cascarano M.C."/>
            <person name="Smyrli M."/>
            <person name="Katharios P."/>
        </authorList>
    </citation>
    <scope>NUCLEOTIDE SEQUENCE [LARGE SCALE GENOMIC DNA]</scope>
    <source>
        <strain evidence="1 2">XU1</strain>
    </source>
</reference>
<comment type="caution">
    <text evidence="1">The sequence shown here is derived from an EMBL/GenBank/DDBJ whole genome shotgun (WGS) entry which is preliminary data.</text>
</comment>
<evidence type="ECO:0000313" key="1">
    <source>
        <dbReference type="EMBL" id="THJ43711.1"/>
    </source>
</evidence>
<protein>
    <submittedName>
        <fullName evidence="1">Uncharacterized protein</fullName>
    </submittedName>
</protein>
<dbReference type="Proteomes" id="UP000309618">
    <property type="component" value="Unassembled WGS sequence"/>
</dbReference>
<dbReference type="EMBL" id="SSUX01000011">
    <property type="protein sequence ID" value="THJ43711.1"/>
    <property type="molecule type" value="Genomic_DNA"/>
</dbReference>
<sequence length="73" mass="7843">MLVNVIGNVVTISSGQKKLVGNALHVGTNESGQVSHIIFDRDLGRALAGMMIGPEWATHDSFVTEMWRVHAAA</sequence>
<name>A0A4S5CGU9_AERVE</name>